<dbReference type="PROSITE" id="PS51273">
    <property type="entry name" value="GATASE_TYPE_1"/>
    <property type="match status" value="1"/>
</dbReference>
<keyword evidence="2" id="KW-0808">Transferase</keyword>
<dbReference type="Gene3D" id="3.40.50.880">
    <property type="match status" value="1"/>
</dbReference>
<dbReference type="RefSeq" id="WP_101534732.1">
    <property type="nucleotide sequence ID" value="NZ_PKUQ01000031.1"/>
</dbReference>
<gene>
    <name evidence="2" type="ORF">C0081_15505</name>
</gene>
<dbReference type="EMBL" id="PKUQ01000031">
    <property type="protein sequence ID" value="PLW76298.1"/>
    <property type="molecule type" value="Genomic_DNA"/>
</dbReference>
<dbReference type="SUPFAM" id="SSF52317">
    <property type="entry name" value="Class I glutamine amidotransferase-like"/>
    <property type="match status" value="1"/>
</dbReference>
<sequence length="255" mass="28779">MNWAASQLVPSDAPRILIILHQENSIPGRVGWMLKQRGFKLDIRRPRFGDSLPQTMDGHAGAVVFGGPMSANDKEAYIKREIDWISVPLRDDKPFLGICLGGQMLAKQLGGHVTSRVDDHVEIGYYPIEATNAGQSLLDWPSKVYQWHREGFSLPKGAELLATGASFANQAMRYGNNAYGIQFHPEVTMHMMHRWTVKASERLKLPGARSKRDHFQGRYIYDPAVEVWLDAFLDLWVGYGNDYLTHDSQVSQIAK</sequence>
<dbReference type="InterPro" id="IPR044992">
    <property type="entry name" value="ChyE-like"/>
</dbReference>
<accession>A0A2N5XPE3</accession>
<dbReference type="InterPro" id="IPR017926">
    <property type="entry name" value="GATASE"/>
</dbReference>
<comment type="caution">
    <text evidence="2">The sequence shown here is derived from an EMBL/GenBank/DDBJ whole genome shotgun (WGS) entry which is preliminary data.</text>
</comment>
<dbReference type="Pfam" id="PF00117">
    <property type="entry name" value="GATase"/>
    <property type="match status" value="1"/>
</dbReference>
<evidence type="ECO:0000313" key="2">
    <source>
        <dbReference type="EMBL" id="PLW76298.1"/>
    </source>
</evidence>
<proteinExistence type="predicted"/>
<dbReference type="FunFam" id="3.40.50.880:FF:000033">
    <property type="entry name" value="Glutamine amidotransferase class-I"/>
    <property type="match status" value="1"/>
</dbReference>
<name>A0A2N5XPE3_9HYPH</name>
<dbReference type="GO" id="GO:0005829">
    <property type="term" value="C:cytosol"/>
    <property type="evidence" value="ECO:0007669"/>
    <property type="project" value="TreeGrafter"/>
</dbReference>
<organism evidence="2 3">
    <name type="scientific">Cohaesibacter celericrescens</name>
    <dbReference type="NCBI Taxonomy" id="2067669"/>
    <lineage>
        <taxon>Bacteria</taxon>
        <taxon>Pseudomonadati</taxon>
        <taxon>Pseudomonadota</taxon>
        <taxon>Alphaproteobacteria</taxon>
        <taxon>Hyphomicrobiales</taxon>
        <taxon>Cohaesibacteraceae</taxon>
    </lineage>
</organism>
<dbReference type="CDD" id="cd01741">
    <property type="entry name" value="GATase1_1"/>
    <property type="match status" value="1"/>
</dbReference>
<dbReference type="NCBIfam" id="NF005072">
    <property type="entry name" value="PRK06490.1"/>
    <property type="match status" value="1"/>
</dbReference>
<keyword evidence="3" id="KW-1185">Reference proteome</keyword>
<keyword evidence="2" id="KW-0315">Glutamine amidotransferase</keyword>
<dbReference type="Proteomes" id="UP000234881">
    <property type="component" value="Unassembled WGS sequence"/>
</dbReference>
<protein>
    <submittedName>
        <fullName evidence="2">Glutamine amidotransferase</fullName>
    </submittedName>
</protein>
<dbReference type="PANTHER" id="PTHR42695">
    <property type="entry name" value="GLUTAMINE AMIDOTRANSFERASE YLR126C-RELATED"/>
    <property type="match status" value="1"/>
</dbReference>
<feature type="domain" description="Glutamine amidotransferase" evidence="1">
    <location>
        <begin position="34"/>
        <end position="190"/>
    </location>
</feature>
<dbReference type="OrthoDB" id="9813383at2"/>
<dbReference type="GO" id="GO:0016740">
    <property type="term" value="F:transferase activity"/>
    <property type="evidence" value="ECO:0007669"/>
    <property type="project" value="UniProtKB-KW"/>
</dbReference>
<dbReference type="PANTHER" id="PTHR42695:SF5">
    <property type="entry name" value="GLUTAMINE AMIDOTRANSFERASE YLR126C-RELATED"/>
    <property type="match status" value="1"/>
</dbReference>
<evidence type="ECO:0000313" key="3">
    <source>
        <dbReference type="Proteomes" id="UP000234881"/>
    </source>
</evidence>
<dbReference type="InterPro" id="IPR029062">
    <property type="entry name" value="Class_I_gatase-like"/>
</dbReference>
<reference evidence="2 3" key="1">
    <citation type="submission" date="2018-01" db="EMBL/GenBank/DDBJ databases">
        <title>The draft genome sequence of Cohaesibacter sp. H1304.</title>
        <authorList>
            <person name="Wang N.-N."/>
            <person name="Du Z.-J."/>
        </authorList>
    </citation>
    <scope>NUCLEOTIDE SEQUENCE [LARGE SCALE GENOMIC DNA]</scope>
    <source>
        <strain evidence="2 3">H1304</strain>
    </source>
</reference>
<dbReference type="AlphaFoldDB" id="A0A2N5XPE3"/>
<evidence type="ECO:0000259" key="1">
    <source>
        <dbReference type="Pfam" id="PF00117"/>
    </source>
</evidence>